<comment type="caution">
    <text evidence="2">The sequence shown here is derived from an EMBL/GenBank/DDBJ whole genome shotgun (WGS) entry which is preliminary data.</text>
</comment>
<organism evidence="2 3">
    <name type="scientific">Cryptolaemus montrouzieri</name>
    <dbReference type="NCBI Taxonomy" id="559131"/>
    <lineage>
        <taxon>Eukaryota</taxon>
        <taxon>Metazoa</taxon>
        <taxon>Ecdysozoa</taxon>
        <taxon>Arthropoda</taxon>
        <taxon>Hexapoda</taxon>
        <taxon>Insecta</taxon>
        <taxon>Pterygota</taxon>
        <taxon>Neoptera</taxon>
        <taxon>Endopterygota</taxon>
        <taxon>Coleoptera</taxon>
        <taxon>Polyphaga</taxon>
        <taxon>Cucujiformia</taxon>
        <taxon>Coccinelloidea</taxon>
        <taxon>Coccinellidae</taxon>
        <taxon>Scymninae</taxon>
        <taxon>Scymnini</taxon>
        <taxon>Cryptolaemus</taxon>
    </lineage>
</organism>
<dbReference type="PANTHER" id="PTHR12461:SF99">
    <property type="entry name" value="BIFUNCTIONAL PEPTIDASE AND (3S)-LYSYL HYDROXYLASE JMJD7"/>
    <property type="match status" value="1"/>
</dbReference>
<dbReference type="Gene3D" id="2.60.120.10">
    <property type="entry name" value="Jelly Rolls"/>
    <property type="match status" value="1"/>
</dbReference>
<reference evidence="2 3" key="1">
    <citation type="journal article" date="2021" name="BMC Biol.">
        <title>Horizontally acquired antibacterial genes associated with adaptive radiation of ladybird beetles.</title>
        <authorList>
            <person name="Li H.S."/>
            <person name="Tang X.F."/>
            <person name="Huang Y.H."/>
            <person name="Xu Z.Y."/>
            <person name="Chen M.L."/>
            <person name="Du X.Y."/>
            <person name="Qiu B.Y."/>
            <person name="Chen P.T."/>
            <person name="Zhang W."/>
            <person name="Slipinski A."/>
            <person name="Escalona H.E."/>
            <person name="Waterhouse R.M."/>
            <person name="Zwick A."/>
            <person name="Pang H."/>
        </authorList>
    </citation>
    <scope>NUCLEOTIDE SEQUENCE [LARGE SCALE GENOMIC DNA]</scope>
    <source>
        <strain evidence="2">SYSU2018</strain>
    </source>
</reference>
<protein>
    <recommendedName>
        <fullName evidence="1">JmjC domain-containing protein</fullName>
    </recommendedName>
</protein>
<accession>A0ABD2NQS7</accession>
<gene>
    <name evidence="2" type="ORF">HHI36_004215</name>
</gene>
<dbReference type="EMBL" id="JABFTP020000144">
    <property type="protein sequence ID" value="KAL3280990.1"/>
    <property type="molecule type" value="Genomic_DNA"/>
</dbReference>
<dbReference type="Proteomes" id="UP001516400">
    <property type="component" value="Unassembled WGS sequence"/>
</dbReference>
<proteinExistence type="predicted"/>
<dbReference type="AlphaFoldDB" id="A0ABD2NQS7"/>
<dbReference type="InterPro" id="IPR014710">
    <property type="entry name" value="RmlC-like_jellyroll"/>
</dbReference>
<sequence>MSNTQNTVKLFVDFLHVPFEVSQVNREETYLKDWPLKFYRNYVSKNKPLLIKHGCTHFPAYGKWNLQYFTDVLSNKEVTVALTPNGYADAIGRSQDPDDITEYFALPEEKIMKMNEFLDNLKNPMENYICYIQKQNSNLSDFPELLDDIECLDWALKAFNVVPDNTNFWMGDGRAITSMHKDPYENLYCVIDGYKDFILIPPTDLPYIPYRKYPIAKYEKITSNTYKLKPVIENEKPTYTKWIMIDPLDEQSINSYPEFKKARKYDVRVEKGDILYLPNLWFHHVRQSHGCIAVNFWYDMEFDVKYCYYRMLQKLCENK</sequence>
<keyword evidence="3" id="KW-1185">Reference proteome</keyword>
<dbReference type="InterPro" id="IPR041667">
    <property type="entry name" value="Cupin_8"/>
</dbReference>
<dbReference type="SUPFAM" id="SSF51197">
    <property type="entry name" value="Clavaminate synthase-like"/>
    <property type="match status" value="1"/>
</dbReference>
<evidence type="ECO:0000313" key="3">
    <source>
        <dbReference type="Proteomes" id="UP001516400"/>
    </source>
</evidence>
<dbReference type="SMART" id="SM00558">
    <property type="entry name" value="JmjC"/>
    <property type="match status" value="1"/>
</dbReference>
<evidence type="ECO:0000259" key="1">
    <source>
        <dbReference type="PROSITE" id="PS51184"/>
    </source>
</evidence>
<evidence type="ECO:0000313" key="2">
    <source>
        <dbReference type="EMBL" id="KAL3280990.1"/>
    </source>
</evidence>
<name>A0ABD2NQS7_9CUCU</name>
<dbReference type="PROSITE" id="PS51184">
    <property type="entry name" value="JMJC"/>
    <property type="match status" value="1"/>
</dbReference>
<dbReference type="PANTHER" id="PTHR12461">
    <property type="entry name" value="HYPOXIA-INDUCIBLE FACTOR 1 ALPHA INHIBITOR-RELATED"/>
    <property type="match status" value="1"/>
</dbReference>
<dbReference type="Pfam" id="PF13621">
    <property type="entry name" value="Cupin_8"/>
    <property type="match status" value="1"/>
</dbReference>
<dbReference type="InterPro" id="IPR003347">
    <property type="entry name" value="JmjC_dom"/>
</dbReference>
<feature type="domain" description="JmjC" evidence="1">
    <location>
        <begin position="131"/>
        <end position="313"/>
    </location>
</feature>